<dbReference type="Gene3D" id="3.30.9.10">
    <property type="entry name" value="D-Amino Acid Oxidase, subunit A, domain 2"/>
    <property type="match status" value="1"/>
</dbReference>
<proteinExistence type="predicted"/>
<reference evidence="3 4" key="1">
    <citation type="journal article" date="2014" name="Int. J. Syst. Evol. Microbiol.">
        <title>Complete genome sequence of Corynebacterium casei LMG S-19264T (=DSM 44701T), isolated from a smear-ripened cheese.</title>
        <authorList>
            <consortium name="US DOE Joint Genome Institute (JGI-PGF)"/>
            <person name="Walter F."/>
            <person name="Albersmeier A."/>
            <person name="Kalinowski J."/>
            <person name="Ruckert C."/>
        </authorList>
    </citation>
    <scope>NUCLEOTIDE SEQUENCE [LARGE SCALE GENOMIC DNA]</scope>
    <source>
        <strain evidence="3 4">NBRC 111766</strain>
    </source>
</reference>
<protein>
    <submittedName>
        <fullName evidence="3">Oxidoreductase</fullName>
    </submittedName>
</protein>
<evidence type="ECO:0000256" key="1">
    <source>
        <dbReference type="ARBA" id="ARBA00023002"/>
    </source>
</evidence>
<dbReference type="InterPro" id="IPR036188">
    <property type="entry name" value="FAD/NAD-bd_sf"/>
</dbReference>
<evidence type="ECO:0000313" key="4">
    <source>
        <dbReference type="Proteomes" id="UP001157355"/>
    </source>
</evidence>
<gene>
    <name evidence="3" type="ORF">GCM10010873_09270</name>
</gene>
<keyword evidence="1" id="KW-0560">Oxidoreductase</keyword>
<dbReference type="PANTHER" id="PTHR13847:SF281">
    <property type="entry name" value="FAD DEPENDENT OXIDOREDUCTASE DOMAIN-CONTAINING PROTEIN"/>
    <property type="match status" value="1"/>
</dbReference>
<sequence>MQPFPALKGAVETDLLVIGGGFAGLSTALHAAEAGQSVVLLEAHRIAWGASGRNAGFVVPNFAKVDPDGIRGMLGPRAEPLINMAAGSGDLVFDLIRRHQITCDAQQSGWLQPSHSDAAFAKAKDRVRQWSALQRPVQVLDAAGIAAMTGVAPDRSGWRGGWIDRSGGVINPVGYARGLARAATAAGAVLHEASPVTALQQVGAEWLASTPQGQIKARQVVLATNAYAGGLWPGLARSFFPLRVFQVATQPLPDAVRNRLLPGNQSLSDSRRNLFTFRFDAANRLISGGMPIVPWGADRRLPRAIHRRLAQMLDLPDLPPLQFQWSGMASVMPDFLPRVVKLAPGLLAGFACNGRGIALSTAMGRELADWASGTPADALAIPLKPAAPIPAHALARLAPNALLPFSILRDRIENKR</sequence>
<dbReference type="Pfam" id="PF01266">
    <property type="entry name" value="DAO"/>
    <property type="match status" value="1"/>
</dbReference>
<keyword evidence="4" id="KW-1185">Reference proteome</keyword>
<evidence type="ECO:0000313" key="3">
    <source>
        <dbReference type="EMBL" id="GLS85953.1"/>
    </source>
</evidence>
<dbReference type="Gene3D" id="3.50.50.60">
    <property type="entry name" value="FAD/NAD(P)-binding domain"/>
    <property type="match status" value="1"/>
</dbReference>
<organism evidence="3 4">
    <name type="scientific">Cypionkella aquatica</name>
    <dbReference type="NCBI Taxonomy" id="1756042"/>
    <lineage>
        <taxon>Bacteria</taxon>
        <taxon>Pseudomonadati</taxon>
        <taxon>Pseudomonadota</taxon>
        <taxon>Alphaproteobacteria</taxon>
        <taxon>Rhodobacterales</taxon>
        <taxon>Paracoccaceae</taxon>
        <taxon>Cypionkella</taxon>
    </lineage>
</organism>
<accession>A0AA37WZ35</accession>
<dbReference type="GO" id="GO:0016491">
    <property type="term" value="F:oxidoreductase activity"/>
    <property type="evidence" value="ECO:0007669"/>
    <property type="project" value="UniProtKB-KW"/>
</dbReference>
<comment type="caution">
    <text evidence="3">The sequence shown here is derived from an EMBL/GenBank/DDBJ whole genome shotgun (WGS) entry which is preliminary data.</text>
</comment>
<dbReference type="PANTHER" id="PTHR13847">
    <property type="entry name" value="SARCOSINE DEHYDROGENASE-RELATED"/>
    <property type="match status" value="1"/>
</dbReference>
<feature type="domain" description="FAD dependent oxidoreductase" evidence="2">
    <location>
        <begin position="14"/>
        <end position="370"/>
    </location>
</feature>
<dbReference type="InterPro" id="IPR006076">
    <property type="entry name" value="FAD-dep_OxRdtase"/>
</dbReference>
<dbReference type="GO" id="GO:0005737">
    <property type="term" value="C:cytoplasm"/>
    <property type="evidence" value="ECO:0007669"/>
    <property type="project" value="TreeGrafter"/>
</dbReference>
<evidence type="ECO:0000259" key="2">
    <source>
        <dbReference type="Pfam" id="PF01266"/>
    </source>
</evidence>
<dbReference type="AlphaFoldDB" id="A0AA37WZ35"/>
<dbReference type="EMBL" id="BSPP01000004">
    <property type="protein sequence ID" value="GLS85953.1"/>
    <property type="molecule type" value="Genomic_DNA"/>
</dbReference>
<dbReference type="Proteomes" id="UP001157355">
    <property type="component" value="Unassembled WGS sequence"/>
</dbReference>
<dbReference type="SUPFAM" id="SSF51905">
    <property type="entry name" value="FAD/NAD(P)-binding domain"/>
    <property type="match status" value="1"/>
</dbReference>
<name>A0AA37WZ35_9RHOB</name>